<dbReference type="Proteomes" id="UP000184301">
    <property type="component" value="Unassembled WGS sequence"/>
</dbReference>
<keyword evidence="1" id="KW-1133">Transmembrane helix</keyword>
<dbReference type="OrthoDB" id="1551065at2"/>
<reference evidence="2 3" key="1">
    <citation type="submission" date="2016-11" db="EMBL/GenBank/DDBJ databases">
        <authorList>
            <person name="Jaros S."/>
            <person name="Januszkiewicz K."/>
            <person name="Wedrychowicz H."/>
        </authorList>
    </citation>
    <scope>NUCLEOTIDE SEQUENCE [LARGE SCALE GENOMIC DNA]</scope>
    <source>
        <strain evidence="2 3">DSM 15480</strain>
    </source>
</reference>
<feature type="transmembrane region" description="Helical" evidence="1">
    <location>
        <begin position="59"/>
        <end position="84"/>
    </location>
</feature>
<organism evidence="2 3">
    <name type="scientific">Hespellia stercorisuis DSM 15480</name>
    <dbReference type="NCBI Taxonomy" id="1121950"/>
    <lineage>
        <taxon>Bacteria</taxon>
        <taxon>Bacillati</taxon>
        <taxon>Bacillota</taxon>
        <taxon>Clostridia</taxon>
        <taxon>Lachnospirales</taxon>
        <taxon>Lachnospiraceae</taxon>
        <taxon>Hespellia</taxon>
    </lineage>
</organism>
<dbReference type="EMBL" id="FQZY01000019">
    <property type="protein sequence ID" value="SHJ84107.1"/>
    <property type="molecule type" value="Genomic_DNA"/>
</dbReference>
<proteinExistence type="predicted"/>
<keyword evidence="3" id="KW-1185">Reference proteome</keyword>
<name>A0A1M6MKX1_9FIRM</name>
<accession>A0A1M6MKX1</accession>
<keyword evidence="1" id="KW-0472">Membrane</keyword>
<evidence type="ECO:0000313" key="3">
    <source>
        <dbReference type="Proteomes" id="UP000184301"/>
    </source>
</evidence>
<sequence>MKAICSSFRQMILFLKNDMMLAVACGAPVLIGIAFRFGIPLLERILTGHFGMEEILTQYYPVFDLFLACITPVFYCFVAAMVMLEERDDHIMTALHATPLGQTGYFISRLGLPGVFSFLITEIMTAVFSLTALSAVTQLLLALDGAAQGVMFSLLVVTLSSNKLEGMAVTKLTSLIILGAVVPWFVPERVQFVFWLLPSFWMGKMVWGQEHLLVLPSLILAVLWIYVLLRRSARRGCNRRGRTDNGCLKKWAA</sequence>
<feature type="transmembrane region" description="Helical" evidence="1">
    <location>
        <begin position="110"/>
        <end position="133"/>
    </location>
</feature>
<protein>
    <submittedName>
        <fullName evidence="2">Fluoroquinolone transport system permease protein</fullName>
    </submittedName>
</protein>
<feature type="transmembrane region" description="Helical" evidence="1">
    <location>
        <begin position="169"/>
        <end position="186"/>
    </location>
</feature>
<evidence type="ECO:0000313" key="2">
    <source>
        <dbReference type="EMBL" id="SHJ84107.1"/>
    </source>
</evidence>
<evidence type="ECO:0000256" key="1">
    <source>
        <dbReference type="SAM" id="Phobius"/>
    </source>
</evidence>
<feature type="transmembrane region" description="Helical" evidence="1">
    <location>
        <begin position="139"/>
        <end position="157"/>
    </location>
</feature>
<dbReference type="STRING" id="1121950.SAMN02745243_01512"/>
<keyword evidence="1" id="KW-0812">Transmembrane</keyword>
<feature type="transmembrane region" description="Helical" evidence="1">
    <location>
        <begin position="206"/>
        <end position="229"/>
    </location>
</feature>
<feature type="transmembrane region" description="Helical" evidence="1">
    <location>
        <begin position="21"/>
        <end position="39"/>
    </location>
</feature>
<dbReference type="AlphaFoldDB" id="A0A1M6MKX1"/>
<dbReference type="RefSeq" id="WP_073107823.1">
    <property type="nucleotide sequence ID" value="NZ_FQZY01000019.1"/>
</dbReference>
<gene>
    <name evidence="2" type="ORF">SAMN02745243_01512</name>
</gene>